<dbReference type="Pfam" id="PF14281">
    <property type="entry name" value="PDDEXK_4"/>
    <property type="match status" value="1"/>
</dbReference>
<keyword evidence="2" id="KW-1185">Reference proteome</keyword>
<dbReference type="InterPro" id="IPR029470">
    <property type="entry name" value="PDDEXK_4"/>
</dbReference>
<comment type="caution">
    <text evidence="1">The sequence shown here is derived from an EMBL/GenBank/DDBJ whole genome shotgun (WGS) entry which is preliminary data.</text>
</comment>
<evidence type="ECO:0000313" key="2">
    <source>
        <dbReference type="Proteomes" id="UP001597214"/>
    </source>
</evidence>
<organism evidence="1 2">
    <name type="scientific">Bacillus salitolerans</name>
    <dbReference type="NCBI Taxonomy" id="1437434"/>
    <lineage>
        <taxon>Bacteria</taxon>
        <taxon>Bacillati</taxon>
        <taxon>Bacillota</taxon>
        <taxon>Bacilli</taxon>
        <taxon>Bacillales</taxon>
        <taxon>Bacillaceae</taxon>
        <taxon>Bacillus</taxon>
    </lineage>
</organism>
<protein>
    <submittedName>
        <fullName evidence="1">PD-(D/E)XK nuclease family protein</fullName>
    </submittedName>
</protein>
<sequence>MVGFQLEKVHTGVIQWILNTNEKTIDCERKYEAIRRIYSFSKGYRYDWEDYRPEDIVRITCYPEYSIGRSRKIDLVIEIQLVNEQQKYIVIEMKVDSIPYEGQLQGTHQDFLKHKRCKEEDVEFFLFLFGSSQVCSLPKKLSFLYRYEARFHSRSIHGYAHGSLHLYRLDSIYDDENYRMRAVKHYVLESNREWNTEEWKEIGYRPWMSLMYYIYNSLRLNAKSEASWEIYSGSNNAVMNYKAEWIKSKAFGKNIVYF</sequence>
<accession>A0ABW4LNQ0</accession>
<gene>
    <name evidence="1" type="ORF">ACFSCX_09665</name>
</gene>
<dbReference type="EMBL" id="JBHUEM010000011">
    <property type="protein sequence ID" value="MFD1736834.1"/>
    <property type="molecule type" value="Genomic_DNA"/>
</dbReference>
<dbReference type="Proteomes" id="UP001597214">
    <property type="component" value="Unassembled WGS sequence"/>
</dbReference>
<name>A0ABW4LNQ0_9BACI</name>
<dbReference type="RefSeq" id="WP_377928010.1">
    <property type="nucleotide sequence ID" value="NZ_JBHUEM010000011.1"/>
</dbReference>
<evidence type="ECO:0000313" key="1">
    <source>
        <dbReference type="EMBL" id="MFD1736834.1"/>
    </source>
</evidence>
<proteinExistence type="predicted"/>
<reference evidence="2" key="1">
    <citation type="journal article" date="2019" name="Int. J. Syst. Evol. Microbiol.">
        <title>The Global Catalogue of Microorganisms (GCM) 10K type strain sequencing project: providing services to taxonomists for standard genome sequencing and annotation.</title>
        <authorList>
            <consortium name="The Broad Institute Genomics Platform"/>
            <consortium name="The Broad Institute Genome Sequencing Center for Infectious Disease"/>
            <person name="Wu L."/>
            <person name="Ma J."/>
        </authorList>
    </citation>
    <scope>NUCLEOTIDE SEQUENCE [LARGE SCALE GENOMIC DNA]</scope>
    <source>
        <strain evidence="2">CCUG 49339</strain>
    </source>
</reference>